<feature type="domain" description="HTH marR-type" evidence="4">
    <location>
        <begin position="22"/>
        <end position="157"/>
    </location>
</feature>
<dbReference type="RefSeq" id="WP_138746902.1">
    <property type="nucleotide sequence ID" value="NZ_VCLB01000001.1"/>
</dbReference>
<accession>A0A5C4JWP3</accession>
<dbReference type="PROSITE" id="PS01117">
    <property type="entry name" value="HTH_MARR_1"/>
    <property type="match status" value="1"/>
</dbReference>
<reference evidence="5 6" key="1">
    <citation type="submission" date="2019-05" db="EMBL/GenBank/DDBJ databases">
        <authorList>
            <person name="Lee S.D."/>
        </authorList>
    </citation>
    <scope>NUCLEOTIDE SEQUENCE [LARGE SCALE GENOMIC DNA]</scope>
    <source>
        <strain evidence="5 6">GH2-6</strain>
    </source>
</reference>
<comment type="caution">
    <text evidence="5">The sequence shown here is derived from an EMBL/GenBank/DDBJ whole genome shotgun (WGS) entry which is preliminary data.</text>
</comment>
<dbReference type="InterPro" id="IPR000835">
    <property type="entry name" value="HTH_MarR-typ"/>
</dbReference>
<reference evidence="5 6" key="2">
    <citation type="submission" date="2019-06" db="EMBL/GenBank/DDBJ databases">
        <title>Martelella lutilitoris sp. nov., isolated from a tidal mudflat.</title>
        <authorList>
            <person name="Kim Y.-J."/>
        </authorList>
    </citation>
    <scope>NUCLEOTIDE SEQUENCE [LARGE SCALE GENOMIC DNA]</scope>
    <source>
        <strain evidence="5 6">GH2-6</strain>
    </source>
</reference>
<evidence type="ECO:0000256" key="2">
    <source>
        <dbReference type="ARBA" id="ARBA00023125"/>
    </source>
</evidence>
<dbReference type="InterPro" id="IPR023187">
    <property type="entry name" value="Tscrpt_reg_MarR-type_CS"/>
</dbReference>
<keyword evidence="2" id="KW-0238">DNA-binding</keyword>
<dbReference type="Pfam" id="PF12802">
    <property type="entry name" value="MarR_2"/>
    <property type="match status" value="1"/>
</dbReference>
<dbReference type="InterPro" id="IPR036388">
    <property type="entry name" value="WH-like_DNA-bd_sf"/>
</dbReference>
<dbReference type="PANTHER" id="PTHR42756:SF1">
    <property type="entry name" value="TRANSCRIPTIONAL REPRESSOR OF EMRAB OPERON"/>
    <property type="match status" value="1"/>
</dbReference>
<dbReference type="EMBL" id="VCLB01000001">
    <property type="protein sequence ID" value="TNB49863.1"/>
    <property type="molecule type" value="Genomic_DNA"/>
</dbReference>
<dbReference type="OrthoDB" id="32523at2"/>
<evidence type="ECO:0000313" key="5">
    <source>
        <dbReference type="EMBL" id="TNB49863.1"/>
    </source>
</evidence>
<dbReference type="SMART" id="SM00347">
    <property type="entry name" value="HTH_MARR"/>
    <property type="match status" value="1"/>
</dbReference>
<keyword evidence="1" id="KW-0805">Transcription regulation</keyword>
<dbReference type="Proteomes" id="UP000307874">
    <property type="component" value="Unassembled WGS sequence"/>
</dbReference>
<evidence type="ECO:0000313" key="6">
    <source>
        <dbReference type="Proteomes" id="UP000307874"/>
    </source>
</evidence>
<evidence type="ECO:0000256" key="3">
    <source>
        <dbReference type="ARBA" id="ARBA00023163"/>
    </source>
</evidence>
<protein>
    <submittedName>
        <fullName evidence="5">MarR family transcriptional regulator</fullName>
    </submittedName>
</protein>
<dbReference type="PROSITE" id="PS50995">
    <property type="entry name" value="HTH_MARR_2"/>
    <property type="match status" value="1"/>
</dbReference>
<dbReference type="PANTHER" id="PTHR42756">
    <property type="entry name" value="TRANSCRIPTIONAL REGULATOR, MARR"/>
    <property type="match status" value="1"/>
</dbReference>
<dbReference type="AlphaFoldDB" id="A0A5C4JWP3"/>
<organism evidence="5 6">
    <name type="scientific">Martelella lutilitoris</name>
    <dbReference type="NCBI Taxonomy" id="2583532"/>
    <lineage>
        <taxon>Bacteria</taxon>
        <taxon>Pseudomonadati</taxon>
        <taxon>Pseudomonadota</taxon>
        <taxon>Alphaproteobacteria</taxon>
        <taxon>Hyphomicrobiales</taxon>
        <taxon>Aurantimonadaceae</taxon>
        <taxon>Martelella</taxon>
    </lineage>
</organism>
<dbReference type="InterPro" id="IPR036390">
    <property type="entry name" value="WH_DNA-bd_sf"/>
</dbReference>
<dbReference type="SUPFAM" id="SSF46785">
    <property type="entry name" value="Winged helix' DNA-binding domain"/>
    <property type="match status" value="1"/>
</dbReference>
<gene>
    <name evidence="5" type="ORF">FF124_02565</name>
</gene>
<keyword evidence="3" id="KW-0804">Transcription</keyword>
<proteinExistence type="predicted"/>
<keyword evidence="6" id="KW-1185">Reference proteome</keyword>
<dbReference type="PRINTS" id="PR00598">
    <property type="entry name" value="HTHMARR"/>
</dbReference>
<name>A0A5C4JWP3_9HYPH</name>
<dbReference type="GO" id="GO:0003677">
    <property type="term" value="F:DNA binding"/>
    <property type="evidence" value="ECO:0007669"/>
    <property type="project" value="UniProtKB-KW"/>
</dbReference>
<dbReference type="GO" id="GO:0003700">
    <property type="term" value="F:DNA-binding transcription factor activity"/>
    <property type="evidence" value="ECO:0007669"/>
    <property type="project" value="InterPro"/>
</dbReference>
<evidence type="ECO:0000256" key="1">
    <source>
        <dbReference type="ARBA" id="ARBA00023015"/>
    </source>
</evidence>
<dbReference type="Gene3D" id="1.10.10.10">
    <property type="entry name" value="Winged helix-like DNA-binding domain superfamily/Winged helix DNA-binding domain"/>
    <property type="match status" value="1"/>
</dbReference>
<evidence type="ECO:0000259" key="4">
    <source>
        <dbReference type="PROSITE" id="PS50995"/>
    </source>
</evidence>
<sequence length="160" mass="17837">MDHVDSILAEWQSERPDLDAMPMGVMGRLKRLQQHLARNLETVFSRYGLNAASFDVLATLRRSGPPYALSPSALMERTMVSSGTMTNRLDRLEAAGFISRKRNPEDGRGFVIALSDKGFALIDEAVSAHVENQHRLIASLPMEDRAALDRLLAKWLAAFE</sequence>